<proteinExistence type="inferred from homology"/>
<protein>
    <submittedName>
        <fullName evidence="4">Fumarylacetoacetate hydrolase family protein</fullName>
    </submittedName>
</protein>
<dbReference type="PANTHER" id="PTHR42796">
    <property type="entry name" value="FUMARYLACETOACETATE HYDROLASE DOMAIN-CONTAINING PROTEIN 2A-RELATED"/>
    <property type="match status" value="1"/>
</dbReference>
<dbReference type="AlphaFoldDB" id="A0A6J4JYM6"/>
<dbReference type="SUPFAM" id="SSF56529">
    <property type="entry name" value="FAH"/>
    <property type="match status" value="1"/>
</dbReference>
<name>A0A6J4JYM6_9PSEU</name>
<dbReference type="InterPro" id="IPR036663">
    <property type="entry name" value="Fumarylacetoacetase_C_sf"/>
</dbReference>
<keyword evidence="4" id="KW-0378">Hydrolase</keyword>
<accession>A0A6J4JYM6</accession>
<evidence type="ECO:0000313" key="4">
    <source>
        <dbReference type="EMBL" id="CAA9290661.1"/>
    </source>
</evidence>
<feature type="domain" description="Fumarylacetoacetase-like C-terminal" evidence="3">
    <location>
        <begin position="81"/>
        <end position="311"/>
    </location>
</feature>
<dbReference type="GO" id="GO:0044281">
    <property type="term" value="P:small molecule metabolic process"/>
    <property type="evidence" value="ECO:0007669"/>
    <property type="project" value="UniProtKB-ARBA"/>
</dbReference>
<organism evidence="4">
    <name type="scientific">uncultured Actinomycetospora sp</name>
    <dbReference type="NCBI Taxonomy" id="1135996"/>
    <lineage>
        <taxon>Bacteria</taxon>
        <taxon>Bacillati</taxon>
        <taxon>Actinomycetota</taxon>
        <taxon>Actinomycetes</taxon>
        <taxon>Pseudonocardiales</taxon>
        <taxon>Pseudonocardiaceae</taxon>
        <taxon>Actinomycetospora</taxon>
        <taxon>environmental samples</taxon>
    </lineage>
</organism>
<comment type="similarity">
    <text evidence="1">Belongs to the FAH family.</text>
</comment>
<evidence type="ECO:0000256" key="1">
    <source>
        <dbReference type="ARBA" id="ARBA00010211"/>
    </source>
</evidence>
<evidence type="ECO:0000259" key="3">
    <source>
        <dbReference type="Pfam" id="PF01557"/>
    </source>
</evidence>
<evidence type="ECO:0000256" key="2">
    <source>
        <dbReference type="ARBA" id="ARBA00022723"/>
    </source>
</evidence>
<dbReference type="InterPro" id="IPR011234">
    <property type="entry name" value="Fumarylacetoacetase-like_C"/>
</dbReference>
<dbReference type="PANTHER" id="PTHR42796:SF4">
    <property type="entry name" value="FUMARYLACETOACETATE HYDROLASE DOMAIN-CONTAINING PROTEIN 2A"/>
    <property type="match status" value="1"/>
</dbReference>
<dbReference type="Gene3D" id="3.90.850.10">
    <property type="entry name" value="Fumarylacetoacetase-like, C-terminal domain"/>
    <property type="match status" value="1"/>
</dbReference>
<gene>
    <name evidence="4" type="ORF">AVDCRST_MAG54-4409</name>
</gene>
<sequence>MWFALGTFDADGTAFPGLVVDDAVVDLRSTFGGGASVESLLQDWDATLAVVHDLAEEADDLSSTALSDLRVLAPVRPRQLLCAGANYFRHVRQIVASTLRNGGDERQEDDLQAEADRIAHARAASGTPFLFPGLPSAVTGPHDDVVLWGPGLQHDWELELGVVIGRAAHCIGPEEAMDVVAGYVIGNDISTRDVMNRPDLPMTDFIMTKSRPTFFPIGPYLVPRECVPDPRELRLTLSVNGEVMQDDTVDDIIYGIGDLVSYASHAAVLGPGDLLLTGSPAGNAGHHGNRWLVAGDVIDAEITGLGRQRNHCTAPPP</sequence>
<dbReference type="GO" id="GO:0046872">
    <property type="term" value="F:metal ion binding"/>
    <property type="evidence" value="ECO:0007669"/>
    <property type="project" value="UniProtKB-KW"/>
</dbReference>
<dbReference type="EMBL" id="CADCTH010000553">
    <property type="protein sequence ID" value="CAA9290661.1"/>
    <property type="molecule type" value="Genomic_DNA"/>
</dbReference>
<dbReference type="InterPro" id="IPR051121">
    <property type="entry name" value="FAH"/>
</dbReference>
<reference evidence="4" key="1">
    <citation type="submission" date="2020-02" db="EMBL/GenBank/DDBJ databases">
        <authorList>
            <person name="Meier V. D."/>
        </authorList>
    </citation>
    <scope>NUCLEOTIDE SEQUENCE</scope>
    <source>
        <strain evidence="4">AVDCRST_MAG54</strain>
    </source>
</reference>
<dbReference type="Pfam" id="PF01557">
    <property type="entry name" value="FAA_hydrolase"/>
    <property type="match status" value="1"/>
</dbReference>
<dbReference type="GO" id="GO:0016787">
    <property type="term" value="F:hydrolase activity"/>
    <property type="evidence" value="ECO:0007669"/>
    <property type="project" value="UniProtKB-KW"/>
</dbReference>
<keyword evidence="2" id="KW-0479">Metal-binding</keyword>